<dbReference type="EMBL" id="EQ973883">
    <property type="protein sequence ID" value="EEF40598.1"/>
    <property type="molecule type" value="Genomic_DNA"/>
</dbReference>
<protein>
    <submittedName>
        <fullName evidence="1">Uncharacterized protein</fullName>
    </submittedName>
</protein>
<dbReference type="InParanoid" id="B9S719"/>
<dbReference type="AlphaFoldDB" id="B9S719"/>
<accession>B9S719</accession>
<proteinExistence type="predicted"/>
<dbReference type="Proteomes" id="UP000008311">
    <property type="component" value="Unassembled WGS sequence"/>
</dbReference>
<gene>
    <name evidence="1" type="ORF">RCOM_1331590</name>
</gene>
<reference evidence="2" key="1">
    <citation type="journal article" date="2010" name="Nat. Biotechnol.">
        <title>Draft genome sequence of the oilseed species Ricinus communis.</title>
        <authorList>
            <person name="Chan A.P."/>
            <person name="Crabtree J."/>
            <person name="Zhao Q."/>
            <person name="Lorenzi H."/>
            <person name="Orvis J."/>
            <person name="Puiu D."/>
            <person name="Melake-Berhan A."/>
            <person name="Jones K.M."/>
            <person name="Redman J."/>
            <person name="Chen G."/>
            <person name="Cahoon E.B."/>
            <person name="Gedil M."/>
            <person name="Stanke M."/>
            <person name="Haas B.J."/>
            <person name="Wortman J.R."/>
            <person name="Fraser-Liggett C.M."/>
            <person name="Ravel J."/>
            <person name="Rabinowicz P.D."/>
        </authorList>
    </citation>
    <scope>NUCLEOTIDE SEQUENCE [LARGE SCALE GENOMIC DNA]</scope>
    <source>
        <strain evidence="2">cv. Hale</strain>
    </source>
</reference>
<evidence type="ECO:0000313" key="2">
    <source>
        <dbReference type="Proteomes" id="UP000008311"/>
    </source>
</evidence>
<organism evidence="1 2">
    <name type="scientific">Ricinus communis</name>
    <name type="common">Castor bean</name>
    <dbReference type="NCBI Taxonomy" id="3988"/>
    <lineage>
        <taxon>Eukaryota</taxon>
        <taxon>Viridiplantae</taxon>
        <taxon>Streptophyta</taxon>
        <taxon>Embryophyta</taxon>
        <taxon>Tracheophyta</taxon>
        <taxon>Spermatophyta</taxon>
        <taxon>Magnoliopsida</taxon>
        <taxon>eudicotyledons</taxon>
        <taxon>Gunneridae</taxon>
        <taxon>Pentapetalae</taxon>
        <taxon>rosids</taxon>
        <taxon>fabids</taxon>
        <taxon>Malpighiales</taxon>
        <taxon>Euphorbiaceae</taxon>
        <taxon>Acalyphoideae</taxon>
        <taxon>Acalypheae</taxon>
        <taxon>Ricinus</taxon>
    </lineage>
</organism>
<evidence type="ECO:0000313" key="1">
    <source>
        <dbReference type="EMBL" id="EEF40598.1"/>
    </source>
</evidence>
<sequence>MVDVTTKMWNLKKKKMVAELGSACRLLPPALVTISLGCKLLVEYLYNNIF</sequence>
<name>B9S719_RICCO</name>
<keyword evidence="2" id="KW-1185">Reference proteome</keyword>